<name>A0A8S5V4I8_9CAUD</name>
<accession>A0A8S5V4I8</accession>
<proteinExistence type="predicted"/>
<sequence>MVFDHTQGDMDLGILISVHITNKFISPDRRMVAG</sequence>
<protein>
    <submittedName>
        <fullName evidence="1">Uncharacterized protein</fullName>
    </submittedName>
</protein>
<dbReference type="EMBL" id="BK016196">
    <property type="protein sequence ID" value="DAG01666.1"/>
    <property type="molecule type" value="Genomic_DNA"/>
</dbReference>
<evidence type="ECO:0000313" key="1">
    <source>
        <dbReference type="EMBL" id="DAG01666.1"/>
    </source>
</evidence>
<organism evidence="1">
    <name type="scientific">Siphoviridae sp. ct87j35</name>
    <dbReference type="NCBI Taxonomy" id="2825356"/>
    <lineage>
        <taxon>Viruses</taxon>
        <taxon>Duplodnaviria</taxon>
        <taxon>Heunggongvirae</taxon>
        <taxon>Uroviricota</taxon>
        <taxon>Caudoviricetes</taxon>
    </lineage>
</organism>
<reference evidence="1" key="1">
    <citation type="journal article" date="2021" name="Proc. Natl. Acad. Sci. U.S.A.">
        <title>A Catalog of Tens of Thousands of Viruses from Human Metagenomes Reveals Hidden Associations with Chronic Diseases.</title>
        <authorList>
            <person name="Tisza M.J."/>
            <person name="Buck C.B."/>
        </authorList>
    </citation>
    <scope>NUCLEOTIDE SEQUENCE</scope>
    <source>
        <strain evidence="1">Ct87j35</strain>
    </source>
</reference>